<dbReference type="EMBL" id="VWSF01000006">
    <property type="protein sequence ID" value="KAA5546735.1"/>
    <property type="molecule type" value="Genomic_DNA"/>
</dbReference>
<dbReference type="GO" id="GO:0003677">
    <property type="term" value="F:DNA binding"/>
    <property type="evidence" value="ECO:0007669"/>
    <property type="project" value="InterPro"/>
</dbReference>
<feature type="domain" description="RNA polymerase sigma-70 region 2" evidence="5">
    <location>
        <begin position="26"/>
        <end position="89"/>
    </location>
</feature>
<dbReference type="AlphaFoldDB" id="A0A5M6DMV5"/>
<dbReference type="Pfam" id="PF04542">
    <property type="entry name" value="Sigma70_r2"/>
    <property type="match status" value="1"/>
</dbReference>
<dbReference type="InterPro" id="IPR013324">
    <property type="entry name" value="RNA_pol_sigma_r3/r4-like"/>
</dbReference>
<reference evidence="7 8" key="1">
    <citation type="submission" date="2019-09" db="EMBL/GenBank/DDBJ databases">
        <title>Genome sequence and assembly of Adhaeribacter sp.</title>
        <authorList>
            <person name="Chhetri G."/>
        </authorList>
    </citation>
    <scope>NUCLEOTIDE SEQUENCE [LARGE SCALE GENOMIC DNA]</scope>
    <source>
        <strain evidence="7 8">DK36</strain>
    </source>
</reference>
<evidence type="ECO:0000256" key="2">
    <source>
        <dbReference type="ARBA" id="ARBA00023015"/>
    </source>
</evidence>
<dbReference type="Gene3D" id="1.10.10.10">
    <property type="entry name" value="Winged helix-like DNA-binding domain superfamily/Winged helix DNA-binding domain"/>
    <property type="match status" value="1"/>
</dbReference>
<comment type="similarity">
    <text evidence="1">Belongs to the sigma-70 factor family. ECF subfamily.</text>
</comment>
<dbReference type="PANTHER" id="PTHR43133:SF62">
    <property type="entry name" value="RNA POLYMERASE SIGMA FACTOR SIGZ"/>
    <property type="match status" value="1"/>
</dbReference>
<evidence type="ECO:0000313" key="7">
    <source>
        <dbReference type="EMBL" id="KAA5546735.1"/>
    </source>
</evidence>
<dbReference type="NCBIfam" id="TIGR02937">
    <property type="entry name" value="sigma70-ECF"/>
    <property type="match status" value="1"/>
</dbReference>
<name>A0A5M6DMV5_9BACT</name>
<dbReference type="Proteomes" id="UP000323426">
    <property type="component" value="Unassembled WGS sequence"/>
</dbReference>
<evidence type="ECO:0000259" key="6">
    <source>
        <dbReference type="Pfam" id="PF08281"/>
    </source>
</evidence>
<dbReference type="InterPro" id="IPR014284">
    <property type="entry name" value="RNA_pol_sigma-70_dom"/>
</dbReference>
<gene>
    <name evidence="7" type="ORF">F0145_10370</name>
</gene>
<evidence type="ECO:0000256" key="4">
    <source>
        <dbReference type="ARBA" id="ARBA00023163"/>
    </source>
</evidence>
<keyword evidence="8" id="KW-1185">Reference proteome</keyword>
<dbReference type="Pfam" id="PF08281">
    <property type="entry name" value="Sigma70_r4_2"/>
    <property type="match status" value="1"/>
</dbReference>
<evidence type="ECO:0000256" key="1">
    <source>
        <dbReference type="ARBA" id="ARBA00010641"/>
    </source>
</evidence>
<proteinExistence type="inferred from homology"/>
<dbReference type="InterPro" id="IPR013249">
    <property type="entry name" value="RNA_pol_sigma70_r4_t2"/>
</dbReference>
<feature type="domain" description="RNA polymerase sigma factor 70 region 4 type 2" evidence="6">
    <location>
        <begin position="115"/>
        <end position="166"/>
    </location>
</feature>
<sequence length="200" mass="23263">MNQNQDNICCSAAPAPCNQVAPLFFTYEEKLKGFIRKQVRNPDITHDLTQELYLKIYQNCEQLPKVTNPKAWLYQVTRNAITDYYRANKPVSSMANFEEILPETDNNFATEMLELLEPLLAMLPEKYARPLYLSDIKGISQKEIALSLNLTLTNTKSRIQRGREKLKALFLKHFYLEFDPRGQLLQARPRPNCKPLQRLL</sequence>
<evidence type="ECO:0000256" key="3">
    <source>
        <dbReference type="ARBA" id="ARBA00023082"/>
    </source>
</evidence>
<dbReference type="RefSeq" id="WP_150088336.1">
    <property type="nucleotide sequence ID" value="NZ_VWSF01000006.1"/>
</dbReference>
<dbReference type="SUPFAM" id="SSF88946">
    <property type="entry name" value="Sigma2 domain of RNA polymerase sigma factors"/>
    <property type="match status" value="1"/>
</dbReference>
<dbReference type="InterPro" id="IPR007627">
    <property type="entry name" value="RNA_pol_sigma70_r2"/>
</dbReference>
<keyword evidence="2" id="KW-0805">Transcription regulation</keyword>
<comment type="caution">
    <text evidence="7">The sequence shown here is derived from an EMBL/GenBank/DDBJ whole genome shotgun (WGS) entry which is preliminary data.</text>
</comment>
<dbReference type="InterPro" id="IPR013325">
    <property type="entry name" value="RNA_pol_sigma_r2"/>
</dbReference>
<organism evidence="7 8">
    <name type="scientific">Adhaeribacter rhizoryzae</name>
    <dbReference type="NCBI Taxonomy" id="2607907"/>
    <lineage>
        <taxon>Bacteria</taxon>
        <taxon>Pseudomonadati</taxon>
        <taxon>Bacteroidota</taxon>
        <taxon>Cytophagia</taxon>
        <taxon>Cytophagales</taxon>
        <taxon>Hymenobacteraceae</taxon>
        <taxon>Adhaeribacter</taxon>
    </lineage>
</organism>
<keyword evidence="4" id="KW-0804">Transcription</keyword>
<evidence type="ECO:0000259" key="5">
    <source>
        <dbReference type="Pfam" id="PF04542"/>
    </source>
</evidence>
<dbReference type="SUPFAM" id="SSF88659">
    <property type="entry name" value="Sigma3 and sigma4 domains of RNA polymerase sigma factors"/>
    <property type="match status" value="1"/>
</dbReference>
<dbReference type="Gene3D" id="1.10.1740.10">
    <property type="match status" value="1"/>
</dbReference>
<evidence type="ECO:0000313" key="8">
    <source>
        <dbReference type="Proteomes" id="UP000323426"/>
    </source>
</evidence>
<dbReference type="InterPro" id="IPR039425">
    <property type="entry name" value="RNA_pol_sigma-70-like"/>
</dbReference>
<dbReference type="PANTHER" id="PTHR43133">
    <property type="entry name" value="RNA POLYMERASE ECF-TYPE SIGMA FACTO"/>
    <property type="match status" value="1"/>
</dbReference>
<keyword evidence="3" id="KW-0731">Sigma factor</keyword>
<accession>A0A5M6DMV5</accession>
<dbReference type="GO" id="GO:0016987">
    <property type="term" value="F:sigma factor activity"/>
    <property type="evidence" value="ECO:0007669"/>
    <property type="project" value="UniProtKB-KW"/>
</dbReference>
<dbReference type="GO" id="GO:0006352">
    <property type="term" value="P:DNA-templated transcription initiation"/>
    <property type="evidence" value="ECO:0007669"/>
    <property type="project" value="InterPro"/>
</dbReference>
<dbReference type="InterPro" id="IPR036388">
    <property type="entry name" value="WH-like_DNA-bd_sf"/>
</dbReference>
<protein>
    <submittedName>
        <fullName evidence="7">Sigma-70 family RNA polymerase sigma factor</fullName>
    </submittedName>
</protein>